<protein>
    <submittedName>
        <fullName evidence="2">Uncharacterized protein</fullName>
    </submittedName>
</protein>
<evidence type="ECO:0000256" key="1">
    <source>
        <dbReference type="SAM" id="MobiDB-lite"/>
    </source>
</evidence>
<dbReference type="AlphaFoldDB" id="A0A918QHG5"/>
<sequence length="85" mass="9655">MRCETWLFTRDGDELEITLYEHPDPTANPEDIEVTSTDGTEEERASWDDARGLILTGLIPDYTAKGWQPAAHHPMRDVPGDRASW</sequence>
<accession>A0A918QHG5</accession>
<feature type="region of interest" description="Disordered" evidence="1">
    <location>
        <begin position="21"/>
        <end position="45"/>
    </location>
</feature>
<evidence type="ECO:0000313" key="2">
    <source>
        <dbReference type="EMBL" id="GGZ44669.1"/>
    </source>
</evidence>
<name>A0A918QHG5_9ACTN</name>
<organism evidence="2 3">
    <name type="scientific">Streptomyces inusitatus</name>
    <dbReference type="NCBI Taxonomy" id="68221"/>
    <lineage>
        <taxon>Bacteria</taxon>
        <taxon>Bacillati</taxon>
        <taxon>Actinomycetota</taxon>
        <taxon>Actinomycetes</taxon>
        <taxon>Kitasatosporales</taxon>
        <taxon>Streptomycetaceae</taxon>
        <taxon>Streptomyces</taxon>
    </lineage>
</organism>
<dbReference type="EMBL" id="BMWG01000015">
    <property type="protein sequence ID" value="GGZ44669.1"/>
    <property type="molecule type" value="Genomic_DNA"/>
</dbReference>
<proteinExistence type="predicted"/>
<gene>
    <name evidence="2" type="ORF">GCM10010387_43690</name>
</gene>
<evidence type="ECO:0000313" key="3">
    <source>
        <dbReference type="Proteomes" id="UP000630936"/>
    </source>
</evidence>
<dbReference type="Proteomes" id="UP000630936">
    <property type="component" value="Unassembled WGS sequence"/>
</dbReference>
<comment type="caution">
    <text evidence="2">The sequence shown here is derived from an EMBL/GenBank/DDBJ whole genome shotgun (WGS) entry which is preliminary data.</text>
</comment>
<reference evidence="2" key="2">
    <citation type="submission" date="2020-09" db="EMBL/GenBank/DDBJ databases">
        <authorList>
            <person name="Sun Q."/>
            <person name="Ohkuma M."/>
        </authorList>
    </citation>
    <scope>NUCLEOTIDE SEQUENCE</scope>
    <source>
        <strain evidence="2">JCM 4988</strain>
    </source>
</reference>
<dbReference type="RefSeq" id="WP_190124866.1">
    <property type="nucleotide sequence ID" value="NZ_BMWG01000015.1"/>
</dbReference>
<reference evidence="2" key="1">
    <citation type="journal article" date="2014" name="Int. J. Syst. Evol. Microbiol.">
        <title>Complete genome sequence of Corynebacterium casei LMG S-19264T (=DSM 44701T), isolated from a smear-ripened cheese.</title>
        <authorList>
            <consortium name="US DOE Joint Genome Institute (JGI-PGF)"/>
            <person name="Walter F."/>
            <person name="Albersmeier A."/>
            <person name="Kalinowski J."/>
            <person name="Ruckert C."/>
        </authorList>
    </citation>
    <scope>NUCLEOTIDE SEQUENCE</scope>
    <source>
        <strain evidence="2">JCM 4988</strain>
    </source>
</reference>
<keyword evidence="3" id="KW-1185">Reference proteome</keyword>